<feature type="transmembrane region" description="Helical" evidence="1">
    <location>
        <begin position="105"/>
        <end position="126"/>
    </location>
</feature>
<organism evidence="2 3">
    <name type="scientific">Pedobacter changchengzhani</name>
    <dbReference type="NCBI Taxonomy" id="2529274"/>
    <lineage>
        <taxon>Bacteria</taxon>
        <taxon>Pseudomonadati</taxon>
        <taxon>Bacteroidota</taxon>
        <taxon>Sphingobacteriia</taxon>
        <taxon>Sphingobacteriales</taxon>
        <taxon>Sphingobacteriaceae</taxon>
        <taxon>Pedobacter</taxon>
    </lineage>
</organism>
<sequence>MNLLFTNNQKKAVESIWILGVIIAFLQISCYFMNSYGPDNTTYDYLWKLQNWFLQSLIFAWYFYKNKKTAQGFIIQLLFLPYYIFKKDWSSYLDYHLDFDRSALIYQSINIVSFVLPLLAFCVFYFKNETKPSNVSKIKGILIQFVVTLILSFTISSDPDSLYSFIGSLTTSSLYVKDAFVCLIFILISLKMIAVLTGFFYLSNRIYSANQTINPLDEQPISSDLFKWGFLISYPILFLSIVDMSKSVFTMAFSTINTHDILYMLGNLIVLFICGRFFGSLIQFRNFSLKRYFGVVNTLSLLPLLNLGAFFTLLYYKKSPVSITEYKDKLKPNRNIHLIIYCSLLTLYYLYNYFSKPADYRTFEPLYKLLVFGVSIIVLARFKWSTKVIPFLAVIILYFSDIKDFFDFGNGLWPFFKDKVFSFLWLGTLATFILYYIVDYILHKCFYTAYFEEHNPDKFEAYIEKFQ</sequence>
<feature type="transmembrane region" description="Helical" evidence="1">
    <location>
        <begin position="420"/>
        <end position="438"/>
    </location>
</feature>
<evidence type="ECO:0000313" key="2">
    <source>
        <dbReference type="EMBL" id="TDG37811.1"/>
    </source>
</evidence>
<feature type="transmembrane region" description="Helical" evidence="1">
    <location>
        <begin position="262"/>
        <end position="282"/>
    </location>
</feature>
<keyword evidence="1" id="KW-0472">Membrane</keyword>
<feature type="transmembrane region" description="Helical" evidence="1">
    <location>
        <begin position="225"/>
        <end position="242"/>
    </location>
</feature>
<feature type="transmembrane region" description="Helical" evidence="1">
    <location>
        <begin position="294"/>
        <end position="316"/>
    </location>
</feature>
<protein>
    <submittedName>
        <fullName evidence="2">Uncharacterized protein</fullName>
    </submittedName>
</protein>
<feature type="transmembrane region" description="Helical" evidence="1">
    <location>
        <begin position="138"/>
        <end position="155"/>
    </location>
</feature>
<feature type="transmembrane region" description="Helical" evidence="1">
    <location>
        <begin position="12"/>
        <end position="34"/>
    </location>
</feature>
<keyword evidence="1" id="KW-1133">Transmembrane helix</keyword>
<reference evidence="2 3" key="1">
    <citation type="submission" date="2019-02" db="EMBL/GenBank/DDBJ databases">
        <title>Pedobacter sp. nov., a novel speices isolated from soil of pinguins habitat in Antarcitica.</title>
        <authorList>
            <person name="He R.-H."/>
        </authorList>
    </citation>
    <scope>NUCLEOTIDE SEQUENCE [LARGE SCALE GENOMIC DNA]</scope>
    <source>
        <strain evidence="2 3">E01020</strain>
    </source>
</reference>
<dbReference type="EMBL" id="SJCY01000001">
    <property type="protein sequence ID" value="TDG37811.1"/>
    <property type="molecule type" value="Genomic_DNA"/>
</dbReference>
<keyword evidence="1" id="KW-0812">Transmembrane</keyword>
<evidence type="ECO:0000256" key="1">
    <source>
        <dbReference type="SAM" id="Phobius"/>
    </source>
</evidence>
<dbReference type="Proteomes" id="UP000295668">
    <property type="component" value="Unassembled WGS sequence"/>
</dbReference>
<feature type="transmembrane region" description="Helical" evidence="1">
    <location>
        <begin position="366"/>
        <end position="382"/>
    </location>
</feature>
<proteinExistence type="predicted"/>
<comment type="caution">
    <text evidence="2">The sequence shown here is derived from an EMBL/GenBank/DDBJ whole genome shotgun (WGS) entry which is preliminary data.</text>
</comment>
<feature type="transmembrane region" description="Helical" evidence="1">
    <location>
        <begin position="175"/>
        <end position="204"/>
    </location>
</feature>
<accession>A0A4R5MPS5</accession>
<feature type="transmembrane region" description="Helical" evidence="1">
    <location>
        <begin position="336"/>
        <end position="354"/>
    </location>
</feature>
<dbReference type="RefSeq" id="WP_133260900.1">
    <property type="nucleotide sequence ID" value="NZ_SJCY01000001.1"/>
</dbReference>
<keyword evidence="3" id="KW-1185">Reference proteome</keyword>
<name>A0A4R5MPS5_9SPHI</name>
<dbReference type="AlphaFoldDB" id="A0A4R5MPS5"/>
<gene>
    <name evidence="2" type="ORF">EZJ43_01590</name>
</gene>
<dbReference type="OrthoDB" id="734052at2"/>
<evidence type="ECO:0000313" key="3">
    <source>
        <dbReference type="Proteomes" id="UP000295668"/>
    </source>
</evidence>